<reference evidence="2" key="1">
    <citation type="journal article" date="2011" name="Nat. Biotechnol.">
        <title>The genomic sequence of the Chinese hamster ovary (CHO)-K1 cell line.</title>
        <authorList>
            <person name="Xu X."/>
            <person name="Nagarajan H."/>
            <person name="Lewis N.E."/>
            <person name="Pan S."/>
            <person name="Cai Z."/>
            <person name="Liu X."/>
            <person name="Chen W."/>
            <person name="Xie M."/>
            <person name="Wang W."/>
            <person name="Hammond S."/>
            <person name="Andersen M.R."/>
            <person name="Neff N."/>
            <person name="Passarelli B."/>
            <person name="Koh W."/>
            <person name="Fan H.C."/>
            <person name="Wang J."/>
            <person name="Gui Y."/>
            <person name="Lee K.H."/>
            <person name="Betenbaugh M.J."/>
            <person name="Quake S.R."/>
            <person name="Famili I."/>
            <person name="Palsson B.O."/>
            <person name="Wang J."/>
        </authorList>
    </citation>
    <scope>NUCLEOTIDE SEQUENCE [LARGE SCALE GENOMIC DNA]</scope>
    <source>
        <strain evidence="2">CHO K1 cell line</strain>
    </source>
</reference>
<evidence type="ECO:0000313" key="2">
    <source>
        <dbReference type="Proteomes" id="UP000001075"/>
    </source>
</evidence>
<gene>
    <name evidence="1" type="ORF">I79_004899</name>
</gene>
<name>G3H3R9_CRIGR</name>
<accession>G3H3R9</accession>
<proteinExistence type="predicted"/>
<evidence type="ECO:0000313" key="1">
    <source>
        <dbReference type="EMBL" id="EGW04543.1"/>
    </source>
</evidence>
<dbReference type="Proteomes" id="UP000001075">
    <property type="component" value="Unassembled WGS sequence"/>
</dbReference>
<sequence>MAYTPHVQWRRSEETITRKKTAAFGESLYTKKERVPRHLESVLVSFLHLLMDAAWLLNEAIIYSNS</sequence>
<organism evidence="1 2">
    <name type="scientific">Cricetulus griseus</name>
    <name type="common">Chinese hamster</name>
    <name type="synonym">Cricetulus barabensis griseus</name>
    <dbReference type="NCBI Taxonomy" id="10029"/>
    <lineage>
        <taxon>Eukaryota</taxon>
        <taxon>Metazoa</taxon>
        <taxon>Chordata</taxon>
        <taxon>Craniata</taxon>
        <taxon>Vertebrata</taxon>
        <taxon>Euteleostomi</taxon>
        <taxon>Mammalia</taxon>
        <taxon>Eutheria</taxon>
        <taxon>Euarchontoglires</taxon>
        <taxon>Glires</taxon>
        <taxon>Rodentia</taxon>
        <taxon>Myomorpha</taxon>
        <taxon>Muroidea</taxon>
        <taxon>Cricetidae</taxon>
        <taxon>Cricetinae</taxon>
        <taxon>Cricetulus</taxon>
    </lineage>
</organism>
<dbReference type="InParanoid" id="G3H3R9"/>
<dbReference type="AlphaFoldDB" id="G3H3R9"/>
<dbReference type="EMBL" id="JH000130">
    <property type="protein sequence ID" value="EGW04543.1"/>
    <property type="molecule type" value="Genomic_DNA"/>
</dbReference>
<protein>
    <submittedName>
        <fullName evidence="1">Uncharacterized protein</fullName>
    </submittedName>
</protein>